<evidence type="ECO:0000313" key="9">
    <source>
        <dbReference type="Proteomes" id="UP000032180"/>
    </source>
</evidence>
<sequence length="126" mass="14187">MAGGRRNADPNATNSSKAYYPSQVYRQLTQQETGEITTAADMHELEKKLCMVGLWCIQMKSHDRPTMGEVIEMLEGGVESLQVPPRPFFCDDEYISSLESFHLFSEADLDAISEEEDEESITECLS</sequence>
<dbReference type="STRING" id="77586.A0A0D9UW35"/>
<dbReference type="GO" id="GO:0004674">
    <property type="term" value="F:protein serine/threonine kinase activity"/>
    <property type="evidence" value="ECO:0007669"/>
    <property type="project" value="UniProtKB-KW"/>
</dbReference>
<dbReference type="InterPro" id="IPR045874">
    <property type="entry name" value="LRK10/LRL21-25-like"/>
</dbReference>
<comment type="subcellular location">
    <subcellularLocation>
        <location evidence="1">Membrane</location>
        <topology evidence="1">Single-pass type I membrane protein</topology>
    </subcellularLocation>
</comment>
<evidence type="ECO:0000256" key="7">
    <source>
        <dbReference type="ARBA" id="ARBA00023180"/>
    </source>
</evidence>
<organism evidence="8 9">
    <name type="scientific">Leersia perrieri</name>
    <dbReference type="NCBI Taxonomy" id="77586"/>
    <lineage>
        <taxon>Eukaryota</taxon>
        <taxon>Viridiplantae</taxon>
        <taxon>Streptophyta</taxon>
        <taxon>Embryophyta</taxon>
        <taxon>Tracheophyta</taxon>
        <taxon>Spermatophyta</taxon>
        <taxon>Magnoliopsida</taxon>
        <taxon>Liliopsida</taxon>
        <taxon>Poales</taxon>
        <taxon>Poaceae</taxon>
        <taxon>BOP clade</taxon>
        <taxon>Oryzoideae</taxon>
        <taxon>Oryzeae</taxon>
        <taxon>Oryzinae</taxon>
        <taxon>Leersia</taxon>
    </lineage>
</organism>
<protein>
    <recommendedName>
        <fullName evidence="10">Serine-threonine/tyrosine-protein kinase catalytic domain-containing protein</fullName>
    </recommendedName>
</protein>
<keyword evidence="7" id="KW-0325">Glycoprotein</keyword>
<evidence type="ECO:0000256" key="3">
    <source>
        <dbReference type="ARBA" id="ARBA00022692"/>
    </source>
</evidence>
<dbReference type="EnsemblPlants" id="LPERR01G01040.1">
    <property type="protein sequence ID" value="LPERR01G01040.1"/>
    <property type="gene ID" value="LPERR01G01040"/>
</dbReference>
<keyword evidence="2" id="KW-0723">Serine/threonine-protein kinase</keyword>
<reference evidence="9" key="2">
    <citation type="submission" date="2013-12" db="EMBL/GenBank/DDBJ databases">
        <authorList>
            <person name="Yu Y."/>
            <person name="Lee S."/>
            <person name="de Baynast K."/>
            <person name="Wissotski M."/>
            <person name="Liu L."/>
            <person name="Talag J."/>
            <person name="Goicoechea J."/>
            <person name="Angelova A."/>
            <person name="Jetty R."/>
            <person name="Kudrna D."/>
            <person name="Golser W."/>
            <person name="Rivera L."/>
            <person name="Zhang J."/>
            <person name="Wing R."/>
        </authorList>
    </citation>
    <scope>NUCLEOTIDE SEQUENCE</scope>
</reference>
<dbReference type="HOGENOM" id="CLU_000288_112_4_1"/>
<dbReference type="Gramene" id="LPERR01G01040.1">
    <property type="protein sequence ID" value="LPERR01G01040.1"/>
    <property type="gene ID" value="LPERR01G01040"/>
</dbReference>
<reference evidence="8 9" key="1">
    <citation type="submission" date="2012-08" db="EMBL/GenBank/DDBJ databases">
        <title>Oryza genome evolution.</title>
        <authorList>
            <person name="Wing R.A."/>
        </authorList>
    </citation>
    <scope>NUCLEOTIDE SEQUENCE</scope>
</reference>
<keyword evidence="5" id="KW-1133">Transmembrane helix</keyword>
<name>A0A0D9UW35_9ORYZ</name>
<keyword evidence="9" id="KW-1185">Reference proteome</keyword>
<dbReference type="AlphaFoldDB" id="A0A0D9UW35"/>
<reference evidence="8" key="3">
    <citation type="submission" date="2015-04" db="UniProtKB">
        <authorList>
            <consortium name="EnsemblPlants"/>
        </authorList>
    </citation>
    <scope>IDENTIFICATION</scope>
</reference>
<keyword evidence="6" id="KW-0472">Membrane</keyword>
<keyword evidence="4" id="KW-0732">Signal</keyword>
<proteinExistence type="predicted"/>
<evidence type="ECO:0000256" key="1">
    <source>
        <dbReference type="ARBA" id="ARBA00004479"/>
    </source>
</evidence>
<dbReference type="Proteomes" id="UP000032180">
    <property type="component" value="Chromosome 1"/>
</dbReference>
<evidence type="ECO:0000256" key="2">
    <source>
        <dbReference type="ARBA" id="ARBA00022527"/>
    </source>
</evidence>
<accession>A0A0D9UW35</accession>
<dbReference type="eggNOG" id="KOG1187">
    <property type="taxonomic scope" value="Eukaryota"/>
</dbReference>
<dbReference type="PANTHER" id="PTHR27009">
    <property type="entry name" value="RUST RESISTANCE KINASE LR10-RELATED"/>
    <property type="match status" value="1"/>
</dbReference>
<evidence type="ECO:0000313" key="8">
    <source>
        <dbReference type="EnsemblPlants" id="LPERR01G01040.1"/>
    </source>
</evidence>
<keyword evidence="2" id="KW-0418">Kinase</keyword>
<evidence type="ECO:0008006" key="10">
    <source>
        <dbReference type="Google" id="ProtNLM"/>
    </source>
</evidence>
<keyword evidence="3" id="KW-0812">Transmembrane</keyword>
<evidence type="ECO:0000256" key="6">
    <source>
        <dbReference type="ARBA" id="ARBA00023136"/>
    </source>
</evidence>
<keyword evidence="2" id="KW-0808">Transferase</keyword>
<dbReference type="GO" id="GO:0016020">
    <property type="term" value="C:membrane"/>
    <property type="evidence" value="ECO:0007669"/>
    <property type="project" value="UniProtKB-SubCell"/>
</dbReference>
<evidence type="ECO:0000256" key="4">
    <source>
        <dbReference type="ARBA" id="ARBA00022729"/>
    </source>
</evidence>
<evidence type="ECO:0000256" key="5">
    <source>
        <dbReference type="ARBA" id="ARBA00022989"/>
    </source>
</evidence>
<dbReference type="Gene3D" id="1.10.510.10">
    <property type="entry name" value="Transferase(Phosphotransferase) domain 1"/>
    <property type="match status" value="1"/>
</dbReference>